<dbReference type="InterPro" id="IPR028098">
    <property type="entry name" value="Glyco_trans_4-like_N"/>
</dbReference>
<evidence type="ECO:0000256" key="4">
    <source>
        <dbReference type="ARBA" id="ARBA00023194"/>
    </source>
</evidence>
<dbReference type="EMBL" id="AB254081">
    <property type="protein sequence ID" value="BAE95600.1"/>
    <property type="molecule type" value="Genomic_DNA"/>
</dbReference>
<dbReference type="EMBL" id="CP023699">
    <property type="protein sequence ID" value="QEU90640.1"/>
    <property type="molecule type" value="Genomic_DNA"/>
</dbReference>
<dbReference type="Gene3D" id="3.40.50.2000">
    <property type="entry name" value="Glycogen Phosphorylase B"/>
    <property type="match status" value="2"/>
</dbReference>
<dbReference type="RefSeq" id="WP_055555220.1">
    <property type="nucleotide sequence ID" value="NZ_CP023699.1"/>
</dbReference>
<dbReference type="EMBL" id="AB254082">
    <property type="protein sequence ID" value="BAE95613.1"/>
    <property type="molecule type" value="Genomic_DNA"/>
</dbReference>
<dbReference type="InterPro" id="IPR001296">
    <property type="entry name" value="Glyco_trans_1"/>
</dbReference>
<dbReference type="KEGG" id="ska:CP970_06710"/>
<evidence type="ECO:0000313" key="10">
    <source>
        <dbReference type="EMBL" id="BAE95600.1"/>
    </source>
</evidence>
<dbReference type="OrthoDB" id="9809227at2"/>
<evidence type="ECO:0000313" key="9">
    <source>
        <dbReference type="EMBL" id="BAD20768.1"/>
    </source>
</evidence>
<name>Q6L729_STRKN</name>
<evidence type="ECO:0000256" key="1">
    <source>
        <dbReference type="ARBA" id="ARBA00004792"/>
    </source>
</evidence>
<dbReference type="GO" id="GO:0046173">
    <property type="term" value="P:polyol biosynthetic process"/>
    <property type="evidence" value="ECO:0007669"/>
    <property type="project" value="UniProtKB-ARBA"/>
</dbReference>
<dbReference type="Proteomes" id="UP000325529">
    <property type="component" value="Chromosome"/>
</dbReference>
<reference evidence="11" key="2">
    <citation type="submission" date="2004-02" db="EMBL/GenBank/DDBJ databases">
        <title>Cloning and sequencing of the kanamycin biosynthetic gene cluster from Streptomyces kanamyceticus DSM 40500.</title>
        <authorList>
            <person name="Aboshanab K.M.A."/>
            <person name="Schmidt-Beissner H."/>
            <person name="Wehmeier U.F."/>
            <person name="Welzel K."/>
            <person name="Vente A."/>
            <person name="Piepersberg W."/>
        </authorList>
    </citation>
    <scope>NUCLEOTIDE SEQUENCE</scope>
    <source>
        <strain evidence="11">DSM 40500</strain>
    </source>
</reference>
<evidence type="ECO:0000259" key="7">
    <source>
        <dbReference type="Pfam" id="PF00534"/>
    </source>
</evidence>
<dbReference type="CAZy" id="GT4">
    <property type="family name" value="Glycosyltransferase Family 4"/>
</dbReference>
<dbReference type="AlphaFoldDB" id="Q6L729"/>
<reference evidence="9" key="1">
    <citation type="journal article" date="2004" name="J. Antibiot.">
        <title>The kanamycin biosynthetic gene cluster from Streptomyces kanamyceticus.</title>
        <authorList>
            <person name="Yanai K."/>
            <person name="Murakami T."/>
        </authorList>
    </citation>
    <scope>NUCLEOTIDE SEQUENCE</scope>
</reference>
<accession>Q6L729</accession>
<dbReference type="Pfam" id="PF00534">
    <property type="entry name" value="Glycos_transf_1"/>
    <property type="match status" value="1"/>
</dbReference>
<evidence type="ECO:0000313" key="13">
    <source>
        <dbReference type="Proteomes" id="UP000325529"/>
    </source>
</evidence>
<keyword evidence="2" id="KW-0328">Glycosyltransferase</keyword>
<feature type="domain" description="Glycosyltransferase subfamily 4-like N-terminal" evidence="8">
    <location>
        <begin position="26"/>
        <end position="203"/>
    </location>
</feature>
<dbReference type="EC" id="2.4.1.283" evidence="6"/>
<dbReference type="FunFam" id="3.40.50.2000:FF:000392">
    <property type="entry name" value="2-deoxystreptamine N-acetyl-D-glucosaminyltransferase"/>
    <property type="match status" value="1"/>
</dbReference>
<sequence>MRVLRLTPFYHHDCVDSWPAEFDAVGGMQVQILRMSRALAELGVRQQVLTVGFPGLPRVRRDSENLVVRITRAPLPRLRSRITGLVGLNQAWLAAALTECVKLRRRWPADLIQVHLDGQLWALLAGPVAARLVGVPYTVTVHCSRLAVYQPMSTVDRIQHPLVTAVERWALRRAAGITTLTERTATVLAAELGAAQRVIDVVPDAVDPDRAEAAPAEVERLKKRFGLPQEGGPVIGFVGRIAHEKGWRHAVQAVAELADAGRDFTFLVVGDGPQRADMEAAVAEAGLTDRFVFTGFLPNDEIPAVMTALDVLLMPSVHEELGGSAVEAMLAGTPVAAYGVGGLCDTVGKVTPSLLAAPGQVAELARTVKRVLDDPAPVLAELRAGREWLADEFGVHHAAGLALAHYERVLGKER</sequence>
<evidence type="ECO:0000256" key="2">
    <source>
        <dbReference type="ARBA" id="ARBA00022676"/>
    </source>
</evidence>
<dbReference type="SMR" id="Q6L729"/>
<evidence type="ECO:0000313" key="11">
    <source>
        <dbReference type="EMBL" id="CAF31597.1"/>
    </source>
</evidence>
<dbReference type="PANTHER" id="PTHR45947:SF3">
    <property type="entry name" value="SULFOQUINOVOSYL TRANSFERASE SQD2"/>
    <property type="match status" value="1"/>
</dbReference>
<gene>
    <name evidence="11" type="primary">kanM1</name>
    <name evidence="12" type="ORF">CP970_06710</name>
</gene>
<reference evidence="10" key="3">
    <citation type="journal article" date="2006" name="Proc. Natl. Acad. Sci. U.S.A.">
        <title>Amplification of the entire kanamycin biosynthetic gene cluster during empirical strain improvement of Streptomyces kanamyceticus.</title>
        <authorList>
            <person name="Yanai K."/>
            <person name="Murakami T."/>
            <person name="Bibb M."/>
        </authorList>
    </citation>
    <scope>NUCLEOTIDE SEQUENCE</scope>
    <source>
        <strain evidence="10">21-18</strain>
    </source>
</reference>
<keyword evidence="13" id="KW-1185">Reference proteome</keyword>
<evidence type="ECO:0000256" key="5">
    <source>
        <dbReference type="ARBA" id="ARBA00050310"/>
    </source>
</evidence>
<dbReference type="PANTHER" id="PTHR45947">
    <property type="entry name" value="SULFOQUINOVOSYL TRANSFERASE SQD2"/>
    <property type="match status" value="1"/>
</dbReference>
<organism evidence="9">
    <name type="scientific">Streptomyces kanamyceticus</name>
    <dbReference type="NCBI Taxonomy" id="1967"/>
    <lineage>
        <taxon>Bacteria</taxon>
        <taxon>Bacillati</taxon>
        <taxon>Actinomycetota</taxon>
        <taxon>Actinomycetes</taxon>
        <taxon>Kitasatosporales</taxon>
        <taxon>Streptomycetaceae</taxon>
        <taxon>Streptomyces</taxon>
    </lineage>
</organism>
<feature type="domain" description="Glycosyl transferase family 1" evidence="7">
    <location>
        <begin position="226"/>
        <end position="375"/>
    </location>
</feature>
<dbReference type="EMBL" id="AJ628422">
    <property type="protein sequence ID" value="CAF31597.1"/>
    <property type="molecule type" value="Genomic_DNA"/>
</dbReference>
<evidence type="ECO:0000256" key="3">
    <source>
        <dbReference type="ARBA" id="ARBA00022679"/>
    </source>
</evidence>
<comment type="pathway">
    <text evidence="1">Antibiotic biosynthesis.</text>
</comment>
<comment type="catalytic activity">
    <reaction evidence="5">
        <text>2-deoxystreptamine + UDP-N-acetyl-alpha-D-glucosamine = 2'-N-acetylparomamine + UDP + H(+)</text>
        <dbReference type="Rhea" id="RHEA:33947"/>
        <dbReference type="ChEBI" id="CHEBI:15378"/>
        <dbReference type="ChEBI" id="CHEBI:57705"/>
        <dbReference type="ChEBI" id="CHEBI:58223"/>
        <dbReference type="ChEBI" id="CHEBI:65010"/>
        <dbReference type="ChEBI" id="CHEBI:65069"/>
        <dbReference type="EC" id="2.4.1.283"/>
    </reaction>
</comment>
<reference evidence="12 13" key="4">
    <citation type="submission" date="2017-09" db="EMBL/GenBank/DDBJ databases">
        <authorList>
            <person name="Lee N."/>
            <person name="Cho B.-K."/>
        </authorList>
    </citation>
    <scope>NUCLEOTIDE SEQUENCE [LARGE SCALE GENOMIC DNA]</scope>
    <source>
        <strain evidence="12 13">ATCC 12853</strain>
    </source>
</reference>
<dbReference type="SUPFAM" id="SSF53756">
    <property type="entry name" value="UDP-Glycosyltransferase/glycogen phosphorylase"/>
    <property type="match status" value="1"/>
</dbReference>
<protein>
    <recommendedName>
        <fullName evidence="6">2-deoxystreptamine N-acetyl-D-glucosaminyltransferase</fullName>
        <ecNumber evidence="6">2.4.1.283</ecNumber>
    </recommendedName>
</protein>
<dbReference type="Pfam" id="PF13579">
    <property type="entry name" value="Glyco_trans_4_4"/>
    <property type="match status" value="1"/>
</dbReference>
<dbReference type="CDD" id="cd03819">
    <property type="entry name" value="GT4_WavL-like"/>
    <property type="match status" value="1"/>
</dbReference>
<keyword evidence="3 9" id="KW-0808">Transferase</keyword>
<dbReference type="InterPro" id="IPR050194">
    <property type="entry name" value="Glycosyltransferase_grp1"/>
</dbReference>
<keyword evidence="4" id="KW-0045">Antibiotic biosynthesis</keyword>
<proteinExistence type="predicted"/>
<dbReference type="GO" id="GO:0102319">
    <property type="term" value="F:2-deoxystreptamine N-acetyl-D-glucosaminyltransferase activity"/>
    <property type="evidence" value="ECO:0007669"/>
    <property type="project" value="UniProtKB-EC"/>
</dbReference>
<evidence type="ECO:0000256" key="6">
    <source>
        <dbReference type="ARBA" id="ARBA00066765"/>
    </source>
</evidence>
<evidence type="ECO:0000259" key="8">
    <source>
        <dbReference type="Pfam" id="PF13579"/>
    </source>
</evidence>
<dbReference type="EMBL" id="AB164642">
    <property type="protein sequence ID" value="BAD20768.1"/>
    <property type="molecule type" value="Genomic_DNA"/>
</dbReference>
<dbReference type="GO" id="GO:0030648">
    <property type="term" value="P:aminoglycoside antibiotic biosynthetic process"/>
    <property type="evidence" value="ECO:0007669"/>
    <property type="project" value="UniProtKB-ARBA"/>
</dbReference>
<evidence type="ECO:0000313" key="12">
    <source>
        <dbReference type="EMBL" id="QEU90640.1"/>
    </source>
</evidence>